<evidence type="ECO:0000313" key="5">
    <source>
        <dbReference type="Proteomes" id="UP000024547"/>
    </source>
</evidence>
<dbReference type="PRINTS" id="PR00133">
    <property type="entry name" value="GLHYDRLASE3"/>
</dbReference>
<reference evidence="4 5" key="1">
    <citation type="journal article" date="2014" name="Antonie Van Leeuwenhoek">
        <title>Hyphomonas beringensis sp. nov. and Hyphomonas chukchiensis sp. nov., isolated from surface seawater of the Bering Sea and Chukchi Sea.</title>
        <authorList>
            <person name="Li C."/>
            <person name="Lai Q."/>
            <person name="Li G."/>
            <person name="Dong C."/>
            <person name="Wang J."/>
            <person name="Liao Y."/>
            <person name="Shao Z."/>
        </authorList>
    </citation>
    <scope>NUCLEOTIDE SEQUENCE [LARGE SCALE GENOMIC DNA]</scope>
    <source>
        <strain evidence="4 5">22II1-22F38</strain>
    </source>
</reference>
<dbReference type="Gene3D" id="3.20.20.300">
    <property type="entry name" value="Glycoside hydrolase, family 3, N-terminal domain"/>
    <property type="match status" value="1"/>
</dbReference>
<dbReference type="InterPro" id="IPR002772">
    <property type="entry name" value="Glyco_hydro_3_C"/>
</dbReference>
<dbReference type="Pfam" id="PF01915">
    <property type="entry name" value="Glyco_hydro_3_C"/>
    <property type="match status" value="1"/>
</dbReference>
<accession>A0A059E2T5</accession>
<dbReference type="EMBL" id="AWFH01000010">
    <property type="protein sequence ID" value="KCZ62269.1"/>
    <property type="molecule type" value="Genomic_DNA"/>
</dbReference>
<comment type="similarity">
    <text evidence="1">Belongs to the glycosyl hydrolase 3 family.</text>
</comment>
<dbReference type="Pfam" id="PF00933">
    <property type="entry name" value="Glyco_hydro_3"/>
    <property type="match status" value="1"/>
</dbReference>
<dbReference type="PATRIC" id="fig|1280948.3.peg.1426"/>
<dbReference type="SMART" id="SM01217">
    <property type="entry name" value="Fn3_like"/>
    <property type="match status" value="1"/>
</dbReference>
<dbReference type="Pfam" id="PF14310">
    <property type="entry name" value="Fn3-like"/>
    <property type="match status" value="1"/>
</dbReference>
<dbReference type="InterPro" id="IPR013783">
    <property type="entry name" value="Ig-like_fold"/>
</dbReference>
<keyword evidence="2" id="KW-0378">Hydrolase</keyword>
<evidence type="ECO:0000313" key="4">
    <source>
        <dbReference type="EMBL" id="KCZ62269.1"/>
    </source>
</evidence>
<dbReference type="OrthoDB" id="9781691at2"/>
<dbReference type="RefSeq" id="WP_051602586.1">
    <property type="nucleotide sequence ID" value="NZ_AWFH01000010.1"/>
</dbReference>
<gene>
    <name evidence="4" type="ORF">HY36_15990</name>
</gene>
<dbReference type="STRING" id="1280948.HY36_15990"/>
<organism evidence="4 5">
    <name type="scientific">Hyphomonas atlantica</name>
    <dbReference type="NCBI Taxonomy" id="1280948"/>
    <lineage>
        <taxon>Bacteria</taxon>
        <taxon>Pseudomonadati</taxon>
        <taxon>Pseudomonadota</taxon>
        <taxon>Alphaproteobacteria</taxon>
        <taxon>Hyphomonadales</taxon>
        <taxon>Hyphomonadaceae</taxon>
        <taxon>Hyphomonas</taxon>
    </lineage>
</organism>
<name>A0A059E2T5_9PROT</name>
<dbReference type="InterPro" id="IPR026891">
    <property type="entry name" value="Fn3-like"/>
</dbReference>
<dbReference type="PANTHER" id="PTHR42715">
    <property type="entry name" value="BETA-GLUCOSIDASE"/>
    <property type="match status" value="1"/>
</dbReference>
<dbReference type="eggNOG" id="COG1472">
    <property type="taxonomic scope" value="Bacteria"/>
</dbReference>
<proteinExistence type="inferred from homology"/>
<dbReference type="InterPro" id="IPR001764">
    <property type="entry name" value="Glyco_hydro_3_N"/>
</dbReference>
<evidence type="ECO:0000259" key="3">
    <source>
        <dbReference type="SMART" id="SM01217"/>
    </source>
</evidence>
<dbReference type="GO" id="GO:0009251">
    <property type="term" value="P:glucan catabolic process"/>
    <property type="evidence" value="ECO:0007669"/>
    <property type="project" value="TreeGrafter"/>
</dbReference>
<dbReference type="Gene3D" id="2.60.40.10">
    <property type="entry name" value="Immunoglobulins"/>
    <property type="match status" value="1"/>
</dbReference>
<feature type="domain" description="Fibronectin type III-like" evidence="3">
    <location>
        <begin position="613"/>
        <end position="683"/>
    </location>
</feature>
<comment type="caution">
    <text evidence="4">The sequence shown here is derived from an EMBL/GenBank/DDBJ whole genome shotgun (WGS) entry which is preliminary data.</text>
</comment>
<dbReference type="SUPFAM" id="SSF52279">
    <property type="entry name" value="Beta-D-glucan exohydrolase, C-terminal domain"/>
    <property type="match status" value="1"/>
</dbReference>
<dbReference type="Gene3D" id="3.40.50.1700">
    <property type="entry name" value="Glycoside hydrolase family 3 C-terminal domain"/>
    <property type="match status" value="1"/>
</dbReference>
<dbReference type="InterPro" id="IPR036962">
    <property type="entry name" value="Glyco_hydro_3_N_sf"/>
</dbReference>
<dbReference type="AlphaFoldDB" id="A0A059E2T5"/>
<dbReference type="GeneID" id="92500571"/>
<dbReference type="InterPro" id="IPR050288">
    <property type="entry name" value="Cellulose_deg_GH3"/>
</dbReference>
<evidence type="ECO:0000256" key="2">
    <source>
        <dbReference type="ARBA" id="ARBA00022801"/>
    </source>
</evidence>
<dbReference type="Proteomes" id="UP000024547">
    <property type="component" value="Unassembled WGS sequence"/>
</dbReference>
<dbReference type="GO" id="GO:0008422">
    <property type="term" value="F:beta-glucosidase activity"/>
    <property type="evidence" value="ECO:0007669"/>
    <property type="project" value="TreeGrafter"/>
</dbReference>
<evidence type="ECO:0000256" key="1">
    <source>
        <dbReference type="ARBA" id="ARBA00005336"/>
    </source>
</evidence>
<protein>
    <recommendedName>
        <fullName evidence="3">Fibronectin type III-like domain-containing protein</fullName>
    </recommendedName>
</protein>
<dbReference type="InterPro" id="IPR036881">
    <property type="entry name" value="Glyco_hydro_3_C_sf"/>
</dbReference>
<keyword evidence="5" id="KW-1185">Reference proteome</keyword>
<dbReference type="PANTHER" id="PTHR42715:SF3">
    <property type="entry name" value="BETA-GLUCOSIDASE B-RELATED"/>
    <property type="match status" value="1"/>
</dbReference>
<dbReference type="InterPro" id="IPR017853">
    <property type="entry name" value="GH"/>
</dbReference>
<sequence length="701" mass="77052">MVNAHKDFNTAPLDPALEQEVKSIVDDLSLTEKVKMLSGHGFFEKFFGEENRQFGQRAYPAGSGNERHDIPSLYFCDGPRGARHKRNTTCFPVTMARGATWDRDIERRVGEAIAIEARALGASISGAVCINLLRHPAWGRAQETYGEDPVHLGEMGAALTEGLQTHNIIATAKHFAVNSIENSRFKVDVRVTDRALHEVYLPHFKRVLMSGCASVMSAYNKINGDYCAHSVPLLRNILKEQWGFRGFVHSDWVKGCYGADAVTAGLDVEMPEGIFYGSNLEGAVERGEVDEAHVDEAVTRILRTQFTFARADDPRTYSEEDLACEAHIQLSREVAGKSFVLLKNDGLLPLDRDKPQTIAVIGKLAAEVNLGDRGSSSVNPPYAVTILDGLKSAAGPDTQIVFDDGSDPARMIECAKAADVVIAIVGYTWEDEGEFIPGNEALEGLDPDKQMPSRGGDRSFLNLLKSDEDMIAELSDANDRLLVGVMSGSAVIMESWRNKPAAIMMTWYPGMEGGNAFASAIFGDINPEGRLPFTIPTDADHLPFFDAEADDIKYGLYHGYTLLEKSGQRAAFPFGFGLGYTEFTYGDIRATKGDKLPTFEIDVTNTGDKPGTETVQFYIGFGESLIDRPVKLLRGFEKLFLRPGETKTVAFSVTHQDLAYYDETSRSWQVEPVGHTAHIGANCEDALTRTVRFETEPADDS</sequence>
<dbReference type="SUPFAM" id="SSF51445">
    <property type="entry name" value="(Trans)glycosidases"/>
    <property type="match status" value="1"/>
</dbReference>